<evidence type="ECO:0000259" key="8">
    <source>
        <dbReference type="Pfam" id="PF06271"/>
    </source>
</evidence>
<feature type="region of interest" description="Disordered" evidence="6">
    <location>
        <begin position="1"/>
        <end position="417"/>
    </location>
</feature>
<evidence type="ECO:0000313" key="10">
    <source>
        <dbReference type="EMBL" id="MBO8200984.1"/>
    </source>
</evidence>
<reference evidence="10 11" key="1">
    <citation type="submission" date="2021-02" db="EMBL/GenBank/DDBJ databases">
        <title>Streptomyces spirodelae sp. nov., isolated from duckweed.</title>
        <authorList>
            <person name="Saimee Y."/>
            <person name="Duangmal K."/>
        </authorList>
    </citation>
    <scope>NUCLEOTIDE SEQUENCE [LARGE SCALE GENOMIC DNA]</scope>
    <source>
        <strain evidence="10 11">DSM 42105</strain>
    </source>
</reference>
<organism evidence="10 11">
    <name type="scientific">Streptomyces smyrnaeus</name>
    <dbReference type="NCBI Taxonomy" id="1387713"/>
    <lineage>
        <taxon>Bacteria</taxon>
        <taxon>Bacillati</taxon>
        <taxon>Actinomycetota</taxon>
        <taxon>Actinomycetes</taxon>
        <taxon>Kitasatosporales</taxon>
        <taxon>Streptomycetaceae</taxon>
        <taxon>Streptomyces</taxon>
    </lineage>
</organism>
<sequence length="595" mass="59466">MGPSGTHGEAPRAGYYPDPSIPGYIRYWNGSSWVPGTSRPEPREGEPMPAPPPVASSPATAPSPPATADQEGPAGPPSPRRSASDETGPVFLDTDGDGDERPAPGVQPSVPGPQPAASPRGGFGPPAADPRGDWGSEGRASGRAERRTAAASGASGPEPAPELPGQGGREKTVGLRRSEVLRTGDRPPRTGVPSQAQSPAPDSGPERSTPAGSAARQEQAPASGAAGGGGQGERPEQGPGSTQQARPVPEQSAGGPRPDAAGGAATPARQVPGQASGQAPGGASNPSVGVAPEGQGGPSAAPAPGGAAGVGQLVPRQASPGPEAARPAPGPDRPAQAAIDAGPAGLPAQQLPAQQGPPAGLAPVAGPVAGPAPQQGGGPQASAVPSWSQPAGPAGLPAQPQTGGPDAVTPWRPPVDDPFARAARQEARPGALGKRLGARLVDLVLTLGVAAGAAYPFVGRTVDHIDAKIEAVEQAGGTQRVWLIDGTTGGYLAVVVGVLLLFGLLYEVVPTARWGRTLGKKLFGLSVLNIEGYQKPTFGRAVARWLVHGVLGLLVVGLVNAAWCLFDRPWRQCWHDKVAGTFVAKGSAGDGELRL</sequence>
<proteinExistence type="predicted"/>
<dbReference type="InterPro" id="IPR018929">
    <property type="entry name" value="DUF2510"/>
</dbReference>
<keyword evidence="3 7" id="KW-0812">Transmembrane</keyword>
<dbReference type="InterPro" id="IPR051791">
    <property type="entry name" value="Pra-immunoreactive"/>
</dbReference>
<feature type="compositionally biased region" description="Basic and acidic residues" evidence="6">
    <location>
        <begin position="130"/>
        <end position="148"/>
    </location>
</feature>
<name>A0ABS3XZZ3_9ACTN</name>
<evidence type="ECO:0000256" key="6">
    <source>
        <dbReference type="SAM" id="MobiDB-lite"/>
    </source>
</evidence>
<feature type="domain" description="RDD" evidence="8">
    <location>
        <begin position="431"/>
        <end position="580"/>
    </location>
</feature>
<dbReference type="EMBL" id="JAFFZM010000014">
    <property type="protein sequence ID" value="MBO8200984.1"/>
    <property type="molecule type" value="Genomic_DNA"/>
</dbReference>
<evidence type="ECO:0000256" key="5">
    <source>
        <dbReference type="ARBA" id="ARBA00023136"/>
    </source>
</evidence>
<evidence type="ECO:0000256" key="2">
    <source>
        <dbReference type="ARBA" id="ARBA00022475"/>
    </source>
</evidence>
<dbReference type="InterPro" id="IPR010432">
    <property type="entry name" value="RDD"/>
</dbReference>
<feature type="transmembrane region" description="Helical" evidence="7">
    <location>
        <begin position="545"/>
        <end position="566"/>
    </location>
</feature>
<feature type="transmembrane region" description="Helical" evidence="7">
    <location>
        <begin position="489"/>
        <end position="509"/>
    </location>
</feature>
<accession>A0ABS3XZZ3</accession>
<dbReference type="Proteomes" id="UP000721954">
    <property type="component" value="Unassembled WGS sequence"/>
</dbReference>
<gene>
    <name evidence="10" type="ORF">JW613_22170</name>
</gene>
<feature type="compositionally biased region" description="Low complexity" evidence="6">
    <location>
        <begin position="318"/>
        <end position="405"/>
    </location>
</feature>
<feature type="domain" description="DUF2510" evidence="9">
    <location>
        <begin position="13"/>
        <end position="43"/>
    </location>
</feature>
<keyword evidence="11" id="KW-1185">Reference proteome</keyword>
<keyword evidence="5 7" id="KW-0472">Membrane</keyword>
<evidence type="ECO:0000256" key="1">
    <source>
        <dbReference type="ARBA" id="ARBA00004651"/>
    </source>
</evidence>
<comment type="caution">
    <text evidence="10">The sequence shown here is derived from an EMBL/GenBank/DDBJ whole genome shotgun (WGS) entry which is preliminary data.</text>
</comment>
<evidence type="ECO:0000256" key="3">
    <source>
        <dbReference type="ARBA" id="ARBA00022692"/>
    </source>
</evidence>
<evidence type="ECO:0000313" key="11">
    <source>
        <dbReference type="Proteomes" id="UP000721954"/>
    </source>
</evidence>
<feature type="compositionally biased region" description="Low complexity" evidence="6">
    <location>
        <begin position="253"/>
        <end position="305"/>
    </location>
</feature>
<evidence type="ECO:0000256" key="7">
    <source>
        <dbReference type="SAM" id="Phobius"/>
    </source>
</evidence>
<feature type="compositionally biased region" description="Pro residues" evidence="6">
    <location>
        <begin position="48"/>
        <end position="65"/>
    </location>
</feature>
<dbReference type="Pfam" id="PF06271">
    <property type="entry name" value="RDD"/>
    <property type="match status" value="1"/>
</dbReference>
<evidence type="ECO:0000259" key="9">
    <source>
        <dbReference type="Pfam" id="PF10708"/>
    </source>
</evidence>
<dbReference type="PANTHER" id="PTHR36115:SF4">
    <property type="entry name" value="MEMBRANE PROTEIN"/>
    <property type="match status" value="1"/>
</dbReference>
<dbReference type="PANTHER" id="PTHR36115">
    <property type="entry name" value="PROLINE-RICH ANTIGEN HOMOLOG-RELATED"/>
    <property type="match status" value="1"/>
</dbReference>
<comment type="subcellular location">
    <subcellularLocation>
        <location evidence="1">Cell membrane</location>
        <topology evidence="1">Multi-pass membrane protein</topology>
    </subcellularLocation>
</comment>
<keyword evidence="2" id="KW-1003">Cell membrane</keyword>
<keyword evidence="4 7" id="KW-1133">Transmembrane helix</keyword>
<dbReference type="Pfam" id="PF10708">
    <property type="entry name" value="DUF2510"/>
    <property type="match status" value="1"/>
</dbReference>
<evidence type="ECO:0000256" key="4">
    <source>
        <dbReference type="ARBA" id="ARBA00022989"/>
    </source>
</evidence>
<feature type="compositionally biased region" description="Basic and acidic residues" evidence="6">
    <location>
        <begin position="168"/>
        <end position="188"/>
    </location>
</feature>
<feature type="transmembrane region" description="Helical" evidence="7">
    <location>
        <begin position="436"/>
        <end position="458"/>
    </location>
</feature>
<protein>
    <submittedName>
        <fullName evidence="10">RDD family protein</fullName>
    </submittedName>
</protein>